<proteinExistence type="inferred from homology"/>
<evidence type="ECO:0000313" key="2">
    <source>
        <dbReference type="EMBL" id="BAP56443.1"/>
    </source>
</evidence>
<dbReference type="Proteomes" id="UP000031623">
    <property type="component" value="Chromosome"/>
</dbReference>
<organism evidence="2 3">
    <name type="scientific">Thioploca ingrica</name>
    <dbReference type="NCBI Taxonomy" id="40754"/>
    <lineage>
        <taxon>Bacteria</taxon>
        <taxon>Pseudomonadati</taxon>
        <taxon>Pseudomonadota</taxon>
        <taxon>Gammaproteobacteria</taxon>
        <taxon>Thiotrichales</taxon>
        <taxon>Thiotrichaceae</taxon>
        <taxon>Thioploca</taxon>
    </lineage>
</organism>
<keyword evidence="3" id="KW-1185">Reference proteome</keyword>
<protein>
    <submittedName>
        <fullName evidence="2">Prevent-host-death family protein</fullName>
    </submittedName>
</protein>
<comment type="similarity">
    <text evidence="1">Belongs to the phD/YefM antitoxin family.</text>
</comment>
<dbReference type="AlphaFoldDB" id="A0A090AEL9"/>
<evidence type="ECO:0000313" key="3">
    <source>
        <dbReference type="Proteomes" id="UP000031623"/>
    </source>
</evidence>
<evidence type="ECO:0000256" key="1">
    <source>
        <dbReference type="ARBA" id="ARBA00009981"/>
    </source>
</evidence>
<dbReference type="SUPFAM" id="SSF143120">
    <property type="entry name" value="YefM-like"/>
    <property type="match status" value="1"/>
</dbReference>
<accession>A0A090AEL9</accession>
<dbReference type="InterPro" id="IPR036165">
    <property type="entry name" value="YefM-like_sf"/>
</dbReference>
<dbReference type="OrthoDB" id="9800503at2"/>
<dbReference type="KEGG" id="tig:THII_2146"/>
<reference evidence="2 3" key="1">
    <citation type="journal article" date="2014" name="ISME J.">
        <title>Ecophysiology of Thioploca ingrica as revealed by the complete genome sequence supplemented with proteomic evidence.</title>
        <authorList>
            <person name="Kojima H."/>
            <person name="Ogura Y."/>
            <person name="Yamamoto N."/>
            <person name="Togashi T."/>
            <person name="Mori H."/>
            <person name="Watanabe T."/>
            <person name="Nemoto F."/>
            <person name="Kurokawa K."/>
            <person name="Hayashi T."/>
            <person name="Fukui M."/>
        </authorList>
    </citation>
    <scope>NUCLEOTIDE SEQUENCE [LARGE SCALE GENOMIC DNA]</scope>
</reference>
<dbReference type="STRING" id="40754.THII_2146"/>
<sequence>MKTLQISEFQKNCQSFLHEVESTGETILLLREGVPVSQLSPYRSTPTKTLFGAHQGRLMIHGNILSPLKIQWDVLE</sequence>
<dbReference type="EMBL" id="AP014633">
    <property type="protein sequence ID" value="BAP56443.1"/>
    <property type="molecule type" value="Genomic_DNA"/>
</dbReference>
<gene>
    <name evidence="2" type="ORF">THII_2146</name>
</gene>
<dbReference type="HOGENOM" id="CLU_163140_4_0_6"/>
<name>A0A090AEL9_9GAMM</name>
<dbReference type="Gene3D" id="3.40.1620.10">
    <property type="entry name" value="YefM-like domain"/>
    <property type="match status" value="1"/>
</dbReference>